<comment type="caution">
    <text evidence="2">The sequence shown here is derived from an EMBL/GenBank/DDBJ whole genome shotgun (WGS) entry which is preliminary data.</text>
</comment>
<gene>
    <name evidence="2" type="ORF">ILYODFUR_029157</name>
</gene>
<evidence type="ECO:0000256" key="1">
    <source>
        <dbReference type="SAM" id="MobiDB-lite"/>
    </source>
</evidence>
<feature type="region of interest" description="Disordered" evidence="1">
    <location>
        <begin position="149"/>
        <end position="184"/>
    </location>
</feature>
<sequence>MQAVLKKLSSSTKPAISAASSRTSRPALSSKTRVEPSDEELVRATADMEKSSGAQACPASATSATTSLPPRDAGVSVQLGDPTDEELLEATAGQGDSTRDAPEPATVEDAHALFRQDPPPPADGAEMLPESWRAALSPDQQEWIGRTLFGTDRTSPTTSTCGGTPPSHGRSTTSLPLPPPPSSLVGCFSGCLTGSGVYS</sequence>
<proteinExistence type="predicted"/>
<dbReference type="Proteomes" id="UP001482620">
    <property type="component" value="Unassembled WGS sequence"/>
</dbReference>
<feature type="compositionally biased region" description="Polar residues" evidence="1">
    <location>
        <begin position="8"/>
        <end position="31"/>
    </location>
</feature>
<keyword evidence="3" id="KW-1185">Reference proteome</keyword>
<protein>
    <submittedName>
        <fullName evidence="2">Uncharacterized protein</fullName>
    </submittedName>
</protein>
<feature type="region of interest" description="Disordered" evidence="1">
    <location>
        <begin position="1"/>
        <end position="105"/>
    </location>
</feature>
<evidence type="ECO:0000313" key="3">
    <source>
        <dbReference type="Proteomes" id="UP001482620"/>
    </source>
</evidence>
<feature type="compositionally biased region" description="Basic and acidic residues" evidence="1">
    <location>
        <begin position="32"/>
        <end position="50"/>
    </location>
</feature>
<name>A0ABV0V708_9TELE</name>
<evidence type="ECO:0000313" key="2">
    <source>
        <dbReference type="EMBL" id="MEQ2253141.1"/>
    </source>
</evidence>
<dbReference type="EMBL" id="JAHRIQ010096792">
    <property type="protein sequence ID" value="MEQ2253141.1"/>
    <property type="molecule type" value="Genomic_DNA"/>
</dbReference>
<feature type="compositionally biased region" description="Low complexity" evidence="1">
    <location>
        <begin position="154"/>
        <end position="169"/>
    </location>
</feature>
<reference evidence="2 3" key="1">
    <citation type="submission" date="2021-06" db="EMBL/GenBank/DDBJ databases">
        <authorList>
            <person name="Palmer J.M."/>
        </authorList>
    </citation>
    <scope>NUCLEOTIDE SEQUENCE [LARGE SCALE GENOMIC DNA]</scope>
    <source>
        <strain evidence="3">if_2019</strain>
        <tissue evidence="2">Muscle</tissue>
    </source>
</reference>
<accession>A0ABV0V708</accession>
<organism evidence="2 3">
    <name type="scientific">Ilyodon furcidens</name>
    <name type="common">goldbreast splitfin</name>
    <dbReference type="NCBI Taxonomy" id="33524"/>
    <lineage>
        <taxon>Eukaryota</taxon>
        <taxon>Metazoa</taxon>
        <taxon>Chordata</taxon>
        <taxon>Craniata</taxon>
        <taxon>Vertebrata</taxon>
        <taxon>Euteleostomi</taxon>
        <taxon>Actinopterygii</taxon>
        <taxon>Neopterygii</taxon>
        <taxon>Teleostei</taxon>
        <taxon>Neoteleostei</taxon>
        <taxon>Acanthomorphata</taxon>
        <taxon>Ovalentaria</taxon>
        <taxon>Atherinomorphae</taxon>
        <taxon>Cyprinodontiformes</taxon>
        <taxon>Goodeidae</taxon>
        <taxon>Ilyodon</taxon>
    </lineage>
</organism>